<organism evidence="2 3">
    <name type="scientific">Hoyosella altamirensis</name>
    <dbReference type="NCBI Taxonomy" id="616997"/>
    <lineage>
        <taxon>Bacteria</taxon>
        <taxon>Bacillati</taxon>
        <taxon>Actinomycetota</taxon>
        <taxon>Actinomycetes</taxon>
        <taxon>Mycobacteriales</taxon>
        <taxon>Hoyosellaceae</taxon>
        <taxon>Hoyosella</taxon>
    </lineage>
</organism>
<feature type="compositionally biased region" description="Low complexity" evidence="1">
    <location>
        <begin position="34"/>
        <end position="44"/>
    </location>
</feature>
<evidence type="ECO:0000313" key="3">
    <source>
        <dbReference type="Proteomes" id="UP000567922"/>
    </source>
</evidence>
<evidence type="ECO:0000256" key="1">
    <source>
        <dbReference type="SAM" id="MobiDB-lite"/>
    </source>
</evidence>
<dbReference type="EMBL" id="JACHWS010000004">
    <property type="protein sequence ID" value="MBB3039678.1"/>
    <property type="molecule type" value="Genomic_DNA"/>
</dbReference>
<gene>
    <name evidence="2" type="ORF">FHU29_004166</name>
</gene>
<feature type="region of interest" description="Disordered" evidence="1">
    <location>
        <begin position="34"/>
        <end position="54"/>
    </location>
</feature>
<keyword evidence="3" id="KW-1185">Reference proteome</keyword>
<comment type="caution">
    <text evidence="2">The sequence shown here is derived from an EMBL/GenBank/DDBJ whole genome shotgun (WGS) entry which is preliminary data.</text>
</comment>
<dbReference type="AlphaFoldDB" id="A0A839RTY6"/>
<name>A0A839RTY6_9ACTN</name>
<protein>
    <recommendedName>
        <fullName evidence="4">Protein RecA</fullName>
    </recommendedName>
</protein>
<evidence type="ECO:0008006" key="4">
    <source>
        <dbReference type="Google" id="ProtNLM"/>
    </source>
</evidence>
<proteinExistence type="predicted"/>
<dbReference type="OrthoDB" id="4451283at2"/>
<dbReference type="Proteomes" id="UP000567922">
    <property type="component" value="Unassembled WGS sequence"/>
</dbReference>
<accession>A0A839RTY6</accession>
<sequence length="255" mass="26752">MSACSASLATLSRHEQIEQLRSRIAAVPGRVGSVVPVDSPGPGDVSEERSAEAEKLPVPGPFEAVLPGRRLAKGSILGITGSRFVLLGLIASVTAAGGHVAVVGMPELSLLAVAEMGGELRRIAVIPDPGPDPVEVAAVLLDGVDLVVLGMGGTHVSYTRARALTARARSKKAVLVAVDGQWPQPEIVLESHVRAYRGLGRGHGRIRGLSLTMQARGRSFQPRHVAMRLTCTAGRVQWENEETLADVAPLKVGAR</sequence>
<reference evidence="2 3" key="1">
    <citation type="submission" date="2020-08" db="EMBL/GenBank/DDBJ databases">
        <title>Sequencing the genomes of 1000 actinobacteria strains.</title>
        <authorList>
            <person name="Klenk H.-P."/>
        </authorList>
    </citation>
    <scope>NUCLEOTIDE SEQUENCE [LARGE SCALE GENOMIC DNA]</scope>
    <source>
        <strain evidence="2 3">DSM 45258</strain>
    </source>
</reference>
<evidence type="ECO:0000313" key="2">
    <source>
        <dbReference type="EMBL" id="MBB3039678.1"/>
    </source>
</evidence>
<dbReference type="RefSeq" id="WP_064438322.1">
    <property type="nucleotide sequence ID" value="NZ_JACHWS010000004.1"/>
</dbReference>